<evidence type="ECO:0000313" key="1">
    <source>
        <dbReference type="EMBL" id="KAH7967528.1"/>
    </source>
</evidence>
<sequence length="378" mass="41768">MSCIPQTPLYRAMDAAPNDFKVGLVALGHFLISLNLLMRMRHPLRLYSDLIAGGLQKNGFGEDPVFHCFVAEDDTTAAPGIIGYAMVSRIYSSWEGKSLRLGDLYVAQDRRRKGIGTELLRRVMKDCEDQGCRRIDCCPQLVNEALISFLKKHGANDITSQDGWSYYQLSHEDMKKLAGRTMSSTTIGVHIRRAKPADCDTLKRLMKGAQEFDFKDDTTAMADLKENAFGDWPLVNILVAEDSSGGNGVPCPPLCASLMPSPPLIGCALYSLVFSTWGGRSMVLDGLHVAPAYRGKGVGSALLRAVFKEAAQNKCNELTCHALTKSDAFINLMRRHGGMDQEREKGWHLFEMDKRAITMLTLEQPWTPLNTAASTSKS</sequence>
<gene>
    <name evidence="1" type="ORF">HPB49_025430</name>
</gene>
<dbReference type="Proteomes" id="UP000821865">
    <property type="component" value="Chromosome 2"/>
</dbReference>
<organism evidence="1 2">
    <name type="scientific">Dermacentor silvarum</name>
    <name type="common">Tick</name>
    <dbReference type="NCBI Taxonomy" id="543639"/>
    <lineage>
        <taxon>Eukaryota</taxon>
        <taxon>Metazoa</taxon>
        <taxon>Ecdysozoa</taxon>
        <taxon>Arthropoda</taxon>
        <taxon>Chelicerata</taxon>
        <taxon>Arachnida</taxon>
        <taxon>Acari</taxon>
        <taxon>Parasitiformes</taxon>
        <taxon>Ixodida</taxon>
        <taxon>Ixodoidea</taxon>
        <taxon>Ixodidae</taxon>
        <taxon>Rhipicephalinae</taxon>
        <taxon>Dermacentor</taxon>
    </lineage>
</organism>
<proteinExistence type="predicted"/>
<accession>A0ACB8DHP3</accession>
<name>A0ACB8DHP3_DERSI</name>
<comment type="caution">
    <text evidence="1">The sequence shown here is derived from an EMBL/GenBank/DDBJ whole genome shotgun (WGS) entry which is preliminary data.</text>
</comment>
<reference evidence="1" key="1">
    <citation type="submission" date="2020-05" db="EMBL/GenBank/DDBJ databases">
        <title>Large-scale comparative analyses of tick genomes elucidate their genetic diversity and vector capacities.</title>
        <authorList>
            <person name="Jia N."/>
            <person name="Wang J."/>
            <person name="Shi W."/>
            <person name="Du L."/>
            <person name="Sun Y."/>
            <person name="Zhan W."/>
            <person name="Jiang J."/>
            <person name="Wang Q."/>
            <person name="Zhang B."/>
            <person name="Ji P."/>
            <person name="Sakyi L.B."/>
            <person name="Cui X."/>
            <person name="Yuan T."/>
            <person name="Jiang B."/>
            <person name="Yang W."/>
            <person name="Lam T.T.-Y."/>
            <person name="Chang Q."/>
            <person name="Ding S."/>
            <person name="Wang X."/>
            <person name="Zhu J."/>
            <person name="Ruan X."/>
            <person name="Zhao L."/>
            <person name="Wei J."/>
            <person name="Que T."/>
            <person name="Du C."/>
            <person name="Cheng J."/>
            <person name="Dai P."/>
            <person name="Han X."/>
            <person name="Huang E."/>
            <person name="Gao Y."/>
            <person name="Liu J."/>
            <person name="Shao H."/>
            <person name="Ye R."/>
            <person name="Li L."/>
            <person name="Wei W."/>
            <person name="Wang X."/>
            <person name="Wang C."/>
            <person name="Yang T."/>
            <person name="Huo Q."/>
            <person name="Li W."/>
            <person name="Guo W."/>
            <person name="Chen H."/>
            <person name="Zhou L."/>
            <person name="Ni X."/>
            <person name="Tian J."/>
            <person name="Zhou Y."/>
            <person name="Sheng Y."/>
            <person name="Liu T."/>
            <person name="Pan Y."/>
            <person name="Xia L."/>
            <person name="Li J."/>
            <person name="Zhao F."/>
            <person name="Cao W."/>
        </authorList>
    </citation>
    <scope>NUCLEOTIDE SEQUENCE</scope>
    <source>
        <strain evidence="1">Dsil-2018</strain>
    </source>
</reference>
<dbReference type="EMBL" id="CM023471">
    <property type="protein sequence ID" value="KAH7967528.1"/>
    <property type="molecule type" value="Genomic_DNA"/>
</dbReference>
<keyword evidence="2" id="KW-1185">Reference proteome</keyword>
<protein>
    <submittedName>
        <fullName evidence="1">Uncharacterized protein</fullName>
    </submittedName>
</protein>
<evidence type="ECO:0000313" key="2">
    <source>
        <dbReference type="Proteomes" id="UP000821865"/>
    </source>
</evidence>